<protein>
    <recommendedName>
        <fullName evidence="2">Inositol polyphosphate-related phosphatase domain-containing protein</fullName>
    </recommendedName>
</protein>
<dbReference type="Gene3D" id="3.60.10.10">
    <property type="entry name" value="Endonuclease/exonuclease/phosphatase"/>
    <property type="match status" value="1"/>
</dbReference>
<evidence type="ECO:0000313" key="4">
    <source>
        <dbReference type="EMBL" id="KAA0162159.1"/>
    </source>
</evidence>
<feature type="compositionally biased region" description="Gly residues" evidence="1">
    <location>
        <begin position="483"/>
        <end position="494"/>
    </location>
</feature>
<dbReference type="GO" id="GO:0046856">
    <property type="term" value="P:phosphatidylinositol dephosphorylation"/>
    <property type="evidence" value="ECO:0007669"/>
    <property type="project" value="InterPro"/>
</dbReference>
<dbReference type="InterPro" id="IPR000300">
    <property type="entry name" value="IPPc"/>
</dbReference>
<dbReference type="EMBL" id="VLTN01000001">
    <property type="protein sequence ID" value="KAA0157493.1"/>
    <property type="molecule type" value="Genomic_DNA"/>
</dbReference>
<evidence type="ECO:0000313" key="8">
    <source>
        <dbReference type="Proteomes" id="UP000325113"/>
    </source>
</evidence>
<feature type="compositionally biased region" description="Basic and acidic residues" evidence="1">
    <location>
        <begin position="497"/>
        <end position="506"/>
    </location>
</feature>
<dbReference type="AlphaFoldDB" id="A0A5A8DDB6"/>
<evidence type="ECO:0000313" key="5">
    <source>
        <dbReference type="EMBL" id="KAA0162527.1"/>
    </source>
</evidence>
<evidence type="ECO:0000256" key="1">
    <source>
        <dbReference type="SAM" id="MobiDB-lite"/>
    </source>
</evidence>
<dbReference type="EMBL" id="VLTL01000080">
    <property type="protein sequence ID" value="KAA0162527.1"/>
    <property type="molecule type" value="Genomic_DNA"/>
</dbReference>
<dbReference type="SMART" id="SM00128">
    <property type="entry name" value="IPPc"/>
    <property type="match status" value="1"/>
</dbReference>
<name>A0A5A8DDB6_CAFRO</name>
<evidence type="ECO:0000313" key="6">
    <source>
        <dbReference type="Proteomes" id="UP000323011"/>
    </source>
</evidence>
<dbReference type="Proteomes" id="UP000325113">
    <property type="component" value="Unassembled WGS sequence"/>
</dbReference>
<comment type="caution">
    <text evidence="5">The sequence shown here is derived from an EMBL/GenBank/DDBJ whole genome shotgun (WGS) entry which is preliminary data.</text>
</comment>
<evidence type="ECO:0000259" key="2">
    <source>
        <dbReference type="SMART" id="SM00128"/>
    </source>
</evidence>
<feature type="compositionally biased region" description="Basic and acidic residues" evidence="1">
    <location>
        <begin position="1"/>
        <end position="11"/>
    </location>
</feature>
<dbReference type="SUPFAM" id="SSF56219">
    <property type="entry name" value="DNase I-like"/>
    <property type="match status" value="1"/>
</dbReference>
<organism evidence="5 7">
    <name type="scientific">Cafeteria roenbergensis</name>
    <name type="common">Marine flagellate</name>
    <dbReference type="NCBI Taxonomy" id="33653"/>
    <lineage>
        <taxon>Eukaryota</taxon>
        <taxon>Sar</taxon>
        <taxon>Stramenopiles</taxon>
        <taxon>Bigyra</taxon>
        <taxon>Opalozoa</taxon>
        <taxon>Bicosoecida</taxon>
        <taxon>Cafeteriaceae</taxon>
        <taxon>Cafeteria</taxon>
    </lineage>
</organism>
<dbReference type="Pfam" id="PF22669">
    <property type="entry name" value="Exo_endo_phos2"/>
    <property type="match status" value="2"/>
</dbReference>
<evidence type="ECO:0000313" key="3">
    <source>
        <dbReference type="EMBL" id="KAA0157493.1"/>
    </source>
</evidence>
<reference evidence="6 7" key="1">
    <citation type="submission" date="2019-07" db="EMBL/GenBank/DDBJ databases">
        <title>Genomes of Cafeteria roenbergensis.</title>
        <authorList>
            <person name="Fischer M.G."/>
            <person name="Hackl T."/>
            <person name="Roman M."/>
        </authorList>
    </citation>
    <scope>NUCLEOTIDE SEQUENCE [LARGE SCALE GENOMIC DNA]</scope>
    <source>
        <strain evidence="3 6">BVI</strain>
        <strain evidence="4 8">Cflag</strain>
        <strain evidence="5 7">RCC970-E3</strain>
    </source>
</reference>
<dbReference type="Proteomes" id="UP000323011">
    <property type="component" value="Unassembled WGS sequence"/>
</dbReference>
<feature type="domain" description="Inositol polyphosphate-related phosphatase" evidence="2">
    <location>
        <begin position="53"/>
        <end position="388"/>
    </location>
</feature>
<gene>
    <name evidence="5" type="ORF">FNF28_04701</name>
    <name evidence="3" type="ORF">FNF29_00069</name>
    <name evidence="4" type="ORF">FNF31_03394</name>
</gene>
<sequence length="547" mass="55174">MGGKAPDRLNRAEPGMGAAGGAHHVAASSGASVLLAPQGRYHLLVYCAQECERSIAASAMNPSKARWEAALEDLIAMQPAVISPGGAAAAGADGPDPEAMALAASRAGLYKLVASQTLQATHVAVFAHRAIVPLVSDVTTEAVPCGAAGRRLGNKGGVCVGVCVGNTSLLVVGCHLAAGEGPKAALARVSDVTHIESACTLAPADWRGPVGTRATDRFDRTIWLGDLNFRCDTTRTFADACLREGRHSELLERDELRAAMRAGSVFRGFGEGPLRFRPTYKLSRATLREAVEGRMSLASQVSPEEAAAAAALAGDSVSPLAAAALSDTRVDVYDPSAKRRVPSWTDRVLVRPATGHSRVVSYAAATRERLSDHRPVVAAVALRLRRHATSRQDEEEGGAPWGLAPSAAAAASAAPAAAAAAADAAVATTAAAAAASSDAGAASEGDAGDSVVSQCGDGWVAVSAASGSLAVGQVPRPRRTAGGPRGGGVGGSGTGSRSEDEAGDHDGDGDEDAGGGWAAVQAVEGGWAARSPSRPLGAKSSQSCAVS</sequence>
<feature type="region of interest" description="Disordered" evidence="1">
    <location>
        <begin position="471"/>
        <end position="547"/>
    </location>
</feature>
<feature type="region of interest" description="Disordered" evidence="1">
    <location>
        <begin position="1"/>
        <end position="21"/>
    </location>
</feature>
<dbReference type="Proteomes" id="UP000324907">
    <property type="component" value="Unassembled WGS sequence"/>
</dbReference>
<dbReference type="PANTHER" id="PTHR11200:SF275">
    <property type="entry name" value="LD06095P"/>
    <property type="match status" value="1"/>
</dbReference>
<keyword evidence="6" id="KW-1185">Reference proteome</keyword>
<dbReference type="InterPro" id="IPR046985">
    <property type="entry name" value="IP5"/>
</dbReference>
<evidence type="ECO:0000313" key="7">
    <source>
        <dbReference type="Proteomes" id="UP000324907"/>
    </source>
</evidence>
<dbReference type="InterPro" id="IPR036691">
    <property type="entry name" value="Endo/exonu/phosph_ase_sf"/>
</dbReference>
<proteinExistence type="predicted"/>
<dbReference type="EMBL" id="VLTM01000029">
    <property type="protein sequence ID" value="KAA0162159.1"/>
    <property type="molecule type" value="Genomic_DNA"/>
</dbReference>
<accession>A0A5A8DDB6</accession>
<dbReference type="GO" id="GO:0004439">
    <property type="term" value="F:phosphatidylinositol-4,5-bisphosphate 5-phosphatase activity"/>
    <property type="evidence" value="ECO:0007669"/>
    <property type="project" value="TreeGrafter"/>
</dbReference>
<dbReference type="PANTHER" id="PTHR11200">
    <property type="entry name" value="INOSITOL 5-PHOSPHATASE"/>
    <property type="match status" value="1"/>
</dbReference>